<comment type="caution">
    <text evidence="1">The sequence shown here is derived from an EMBL/GenBank/DDBJ whole genome shotgun (WGS) entry which is preliminary data.</text>
</comment>
<accession>K0Q3E5</accession>
<keyword evidence="2" id="KW-1185">Reference proteome</keyword>
<dbReference type="EMBL" id="CANI01000039">
    <property type="protein sequence ID" value="CCM78867.1"/>
    <property type="molecule type" value="Genomic_DNA"/>
</dbReference>
<dbReference type="HOGENOM" id="CLU_2234397_0_0_5"/>
<sequence length="105" mass="11500">MRDANHTVTTAELIRASTELPALDARQRRLIITRLVHALLEHVEVLEDAPSQSSRVTHLGRTLLTMAESVATADDTAFSAVLLEAAILLRKLDAVTARRVPLLPN</sequence>
<dbReference type="AlphaFoldDB" id="K0Q3E5"/>
<proteinExistence type="predicted"/>
<dbReference type="RefSeq" id="WP_007538231.1">
    <property type="nucleotide sequence ID" value="NZ_HF536773.1"/>
</dbReference>
<name>K0Q3E5_9HYPH</name>
<dbReference type="Proteomes" id="UP000009319">
    <property type="component" value="Unassembled WGS sequence"/>
</dbReference>
<evidence type="ECO:0000313" key="2">
    <source>
        <dbReference type="Proteomes" id="UP000009319"/>
    </source>
</evidence>
<evidence type="ECO:0000313" key="1">
    <source>
        <dbReference type="EMBL" id="CCM78867.1"/>
    </source>
</evidence>
<gene>
    <name evidence="1" type="ORF">BN77_p11562</name>
</gene>
<organism evidence="1 2">
    <name type="scientific">Rhizobium mesoamericanum STM3625</name>
    <dbReference type="NCBI Taxonomy" id="1211777"/>
    <lineage>
        <taxon>Bacteria</taxon>
        <taxon>Pseudomonadati</taxon>
        <taxon>Pseudomonadota</taxon>
        <taxon>Alphaproteobacteria</taxon>
        <taxon>Hyphomicrobiales</taxon>
        <taxon>Rhizobiaceae</taxon>
        <taxon>Rhizobium/Agrobacterium group</taxon>
        <taxon>Rhizobium</taxon>
    </lineage>
</organism>
<reference evidence="1 2" key="1">
    <citation type="journal article" date="2013" name="Genome Announc.">
        <title>Draft Genome Sequence of Rhizobium mesoamericanum STM3625, a Nitrogen-Fixing Symbiont of Mimosa pudica Isolated in French Guiana (South America).</title>
        <authorList>
            <person name="Moulin L."/>
            <person name="Mornico D."/>
            <person name="Melkonian R."/>
            <person name="Klonowska A."/>
        </authorList>
    </citation>
    <scope>NUCLEOTIDE SEQUENCE [LARGE SCALE GENOMIC DNA]</scope>
    <source>
        <strain evidence="1 2">STM3625</strain>
    </source>
</reference>
<protein>
    <submittedName>
        <fullName evidence="1">Uncharacterized protein</fullName>
    </submittedName>
</protein>